<feature type="region of interest" description="Disordered" evidence="2">
    <location>
        <begin position="829"/>
        <end position="854"/>
    </location>
</feature>
<dbReference type="FunFam" id="3.40.50.2000:FF:000009">
    <property type="entry name" value="Sterol 3-beta-glucosyltransferase UGT80A2"/>
    <property type="match status" value="1"/>
</dbReference>
<gene>
    <name evidence="5" type="ORF">BCR35DRAFT_302858</name>
</gene>
<dbReference type="EMBL" id="MCGR01000016">
    <property type="protein sequence ID" value="ORY85379.1"/>
    <property type="molecule type" value="Genomic_DNA"/>
</dbReference>
<keyword evidence="1" id="KW-0808">Transferase</keyword>
<dbReference type="AlphaFoldDB" id="A0A1Y2FN85"/>
<dbReference type="Proteomes" id="UP000193467">
    <property type="component" value="Unassembled WGS sequence"/>
</dbReference>
<dbReference type="InterPro" id="IPR050426">
    <property type="entry name" value="Glycosyltransferase_28"/>
</dbReference>
<dbReference type="InterPro" id="IPR004276">
    <property type="entry name" value="GlycoTrans_28_N"/>
</dbReference>
<sequence>MSFNAHTPQAGPSKSTTSLPAHMQPQDQEPHAHEADLETTDAPPPYSMDYSTFRSSGSALATSASVSPEDGRIHLSLLKKFSLPKLPERTSSLPEYAVDPEGTVPPLNIVIFVVGSRGDVQPFIPLAHGLQNKGHRVRLGTHAVFERFVLEQGIEFFDIGGDPAELMSYMVKNPGLLPGFDSLRKGDIPKKRKMIREILNGCWRACYEPDAVSGMPFAADAIIANPPSFAHIHCAEALSIPLHIVFTMPWISTQSFPHPLVKISSSNTEPGMSNFLSYSLVDLLTWQGLGDIINSFRSSTLGLRALGVRSGALILERLRVPTAFCWSPALIPKPEDWGNHVDVTGFTFLESGPSFQPPKDLVEFLEGGEAPVYIGFGSVPVTDPIGMTKILFSAVAASGVRALISIGWGKLGEGLEVPPGVFLVGNVPHDWLFKRVKAVVHHGGAGTSAIAVKEGKPGLIVPFFGDQPFWGEMVFKAGAGPEPIPHKQLTTENLTAALEFLVQPETLKAAQKLGETIREEDGVKRGIESFEKHLPLLNMRCDLDSARAAAWWCPSQYLRLSPFAAQVLSDAHKLDVDELRPHRVKSYQTRAEYADPLSGASFVCLRIIMDYTSSFGEMLVNPVKGIQHNVTAIPLGMANIVGSISEGTRNLPKSYGSAVRRTGEITGWKSGLKAAGKGLYFGVQDGLTGLVTEPYRGAVEEGGIGALKGVGRGIGNLILKPAAGGLGLVEHSAVGAWTSISKRFGPQVERLSKQASSREWQGITAVDSSTTEERQAILDRWEVLVSQKKERKARMKKDVEEWYRGMEAAGMGELKDNIIGEMRKGGFDEVEAPSAEASTSQVDWAVEEEKKRRA</sequence>
<reference evidence="5 6" key="1">
    <citation type="submission" date="2016-07" db="EMBL/GenBank/DDBJ databases">
        <title>Pervasive Adenine N6-methylation of Active Genes in Fungi.</title>
        <authorList>
            <consortium name="DOE Joint Genome Institute"/>
            <person name="Mondo S.J."/>
            <person name="Dannebaum R.O."/>
            <person name="Kuo R.C."/>
            <person name="Labutti K."/>
            <person name="Haridas S."/>
            <person name="Kuo A."/>
            <person name="Salamov A."/>
            <person name="Ahrendt S.R."/>
            <person name="Lipzen A."/>
            <person name="Sullivan W."/>
            <person name="Andreopoulos W.B."/>
            <person name="Clum A."/>
            <person name="Lindquist E."/>
            <person name="Daum C."/>
            <person name="Ramamoorthy G.K."/>
            <person name="Gryganskyi A."/>
            <person name="Culley D."/>
            <person name="Magnuson J.K."/>
            <person name="James T.Y."/>
            <person name="O'Malley M.A."/>
            <person name="Stajich J.E."/>
            <person name="Spatafora J.W."/>
            <person name="Visel A."/>
            <person name="Grigoriev I.V."/>
        </authorList>
    </citation>
    <scope>NUCLEOTIDE SEQUENCE [LARGE SCALE GENOMIC DNA]</scope>
    <source>
        <strain evidence="5 6">62-1032</strain>
    </source>
</reference>
<dbReference type="CDD" id="cd03784">
    <property type="entry name" value="GT1_Gtf-like"/>
    <property type="match status" value="1"/>
</dbReference>
<evidence type="ECO:0000259" key="3">
    <source>
        <dbReference type="Pfam" id="PF03033"/>
    </source>
</evidence>
<evidence type="ECO:0000256" key="2">
    <source>
        <dbReference type="SAM" id="MobiDB-lite"/>
    </source>
</evidence>
<evidence type="ECO:0000313" key="5">
    <source>
        <dbReference type="EMBL" id="ORY85379.1"/>
    </source>
</evidence>
<protein>
    <submittedName>
        <fullName evidence="5">Uncharacterized protein</fullName>
    </submittedName>
</protein>
<dbReference type="InterPro" id="IPR002213">
    <property type="entry name" value="UDP_glucos_trans"/>
</dbReference>
<dbReference type="InParanoid" id="A0A1Y2FN85"/>
<dbReference type="Pfam" id="PF06722">
    <property type="entry name" value="EryCIII-like_C"/>
    <property type="match status" value="1"/>
</dbReference>
<feature type="compositionally biased region" description="Polar residues" evidence="2">
    <location>
        <begin position="1"/>
        <end position="19"/>
    </location>
</feature>
<organism evidence="5 6">
    <name type="scientific">Leucosporidium creatinivorum</name>
    <dbReference type="NCBI Taxonomy" id="106004"/>
    <lineage>
        <taxon>Eukaryota</taxon>
        <taxon>Fungi</taxon>
        <taxon>Dikarya</taxon>
        <taxon>Basidiomycota</taxon>
        <taxon>Pucciniomycotina</taxon>
        <taxon>Microbotryomycetes</taxon>
        <taxon>Leucosporidiales</taxon>
        <taxon>Leucosporidium</taxon>
    </lineage>
</organism>
<feature type="domain" description="Erythromycin biosynthesis protein CIII-like C-terminal" evidence="4">
    <location>
        <begin position="415"/>
        <end position="512"/>
    </location>
</feature>
<evidence type="ECO:0000259" key="4">
    <source>
        <dbReference type="Pfam" id="PF06722"/>
    </source>
</evidence>
<dbReference type="OrthoDB" id="5835829at2759"/>
<feature type="domain" description="Glycosyltransferase family 28 N-terminal" evidence="3">
    <location>
        <begin position="109"/>
        <end position="256"/>
    </location>
</feature>
<dbReference type="PANTHER" id="PTHR48050">
    <property type="entry name" value="STEROL 3-BETA-GLUCOSYLTRANSFERASE"/>
    <property type="match status" value="1"/>
</dbReference>
<evidence type="ECO:0000313" key="6">
    <source>
        <dbReference type="Proteomes" id="UP000193467"/>
    </source>
</evidence>
<keyword evidence="6" id="KW-1185">Reference proteome</keyword>
<dbReference type="SUPFAM" id="SSF53756">
    <property type="entry name" value="UDP-Glycosyltransferase/glycogen phosphorylase"/>
    <property type="match status" value="1"/>
</dbReference>
<dbReference type="GO" id="GO:0005975">
    <property type="term" value="P:carbohydrate metabolic process"/>
    <property type="evidence" value="ECO:0007669"/>
    <property type="project" value="InterPro"/>
</dbReference>
<dbReference type="FunFam" id="3.40.50.2000:FF:000268">
    <property type="entry name" value="Glycosyltransferase family 1 protein"/>
    <property type="match status" value="1"/>
</dbReference>
<dbReference type="STRING" id="106004.A0A1Y2FN85"/>
<proteinExistence type="predicted"/>
<name>A0A1Y2FN85_9BASI</name>
<comment type="caution">
    <text evidence="5">The sequence shown here is derived from an EMBL/GenBank/DDBJ whole genome shotgun (WGS) entry which is preliminary data.</text>
</comment>
<dbReference type="InterPro" id="IPR010610">
    <property type="entry name" value="EryCIII-like_C"/>
</dbReference>
<accession>A0A1Y2FN85</accession>
<dbReference type="PANTHER" id="PTHR48050:SF13">
    <property type="entry name" value="STEROL 3-BETA-GLUCOSYLTRANSFERASE UGT80A2"/>
    <property type="match status" value="1"/>
</dbReference>
<evidence type="ECO:0000256" key="1">
    <source>
        <dbReference type="ARBA" id="ARBA00022679"/>
    </source>
</evidence>
<dbReference type="Pfam" id="PF03033">
    <property type="entry name" value="Glyco_transf_28"/>
    <property type="match status" value="1"/>
</dbReference>
<dbReference type="Gene3D" id="3.40.50.2000">
    <property type="entry name" value="Glycogen Phosphorylase B"/>
    <property type="match status" value="2"/>
</dbReference>
<dbReference type="GO" id="GO:0016906">
    <property type="term" value="F:sterol 3-beta-glucosyltransferase activity"/>
    <property type="evidence" value="ECO:0007669"/>
    <property type="project" value="UniProtKB-ARBA"/>
</dbReference>
<feature type="region of interest" description="Disordered" evidence="2">
    <location>
        <begin position="1"/>
        <end position="51"/>
    </location>
</feature>